<name>A0A290Z807_9PSEU</name>
<feature type="compositionally biased region" description="Low complexity" evidence="1">
    <location>
        <begin position="10"/>
        <end position="20"/>
    </location>
</feature>
<dbReference type="RefSeq" id="WP_096494968.1">
    <property type="nucleotide sequence ID" value="NZ_CP023445.1"/>
</dbReference>
<sequence>MTAGERDLGGNRSSGNRFSGHGVGGGAGWQSPGSGVGAGPDSPGSTFGATGPVGSGGCGGEGRRWRSDWTGPSPASAGADRADGGLAALAIVDEVQAPEAVRMV</sequence>
<dbReference type="EMBL" id="CP023445">
    <property type="protein sequence ID" value="ATE55150.1"/>
    <property type="molecule type" value="Genomic_DNA"/>
</dbReference>
<proteinExistence type="predicted"/>
<evidence type="ECO:0000313" key="3">
    <source>
        <dbReference type="Proteomes" id="UP000218505"/>
    </source>
</evidence>
<feature type="compositionally biased region" description="Low complexity" evidence="1">
    <location>
        <begin position="71"/>
        <end position="81"/>
    </location>
</feature>
<evidence type="ECO:0000256" key="1">
    <source>
        <dbReference type="SAM" id="MobiDB-lite"/>
    </source>
</evidence>
<organism evidence="2 3">
    <name type="scientific">Actinosynnema pretiosum</name>
    <dbReference type="NCBI Taxonomy" id="42197"/>
    <lineage>
        <taxon>Bacteria</taxon>
        <taxon>Bacillati</taxon>
        <taxon>Actinomycetota</taxon>
        <taxon>Actinomycetes</taxon>
        <taxon>Pseudonocardiales</taxon>
        <taxon>Pseudonocardiaceae</taxon>
        <taxon>Actinosynnema</taxon>
    </lineage>
</organism>
<gene>
    <name evidence="2" type="ORF">CNX65_19190</name>
</gene>
<feature type="region of interest" description="Disordered" evidence="1">
    <location>
        <begin position="1"/>
        <end position="81"/>
    </location>
</feature>
<protein>
    <submittedName>
        <fullName evidence="2">Uncharacterized protein</fullName>
    </submittedName>
</protein>
<dbReference type="KEGG" id="apre:CNX65_19190"/>
<dbReference type="AlphaFoldDB" id="A0A290Z807"/>
<feature type="compositionally biased region" description="Gly residues" evidence="1">
    <location>
        <begin position="51"/>
        <end position="60"/>
    </location>
</feature>
<reference evidence="2" key="1">
    <citation type="submission" date="2017-09" db="EMBL/GenBank/DDBJ databases">
        <title>Complete Genome Sequence of ansamitocin-producing Bacterium Actinosynnema pretiosum X47.</title>
        <authorList>
            <person name="Cao G."/>
            <person name="Zong G."/>
            <person name="Zhong C."/>
            <person name="Fu J."/>
        </authorList>
    </citation>
    <scope>NUCLEOTIDE SEQUENCE [LARGE SCALE GENOMIC DNA]</scope>
    <source>
        <strain evidence="2">X47</strain>
    </source>
</reference>
<evidence type="ECO:0000313" key="2">
    <source>
        <dbReference type="EMBL" id="ATE55150.1"/>
    </source>
</evidence>
<accession>A0A290Z807</accession>
<feature type="compositionally biased region" description="Gly residues" evidence="1">
    <location>
        <begin position="21"/>
        <end position="38"/>
    </location>
</feature>
<keyword evidence="3" id="KW-1185">Reference proteome</keyword>
<dbReference type="Proteomes" id="UP000218505">
    <property type="component" value="Chromosome"/>
</dbReference>